<sequence>MKIRKSSKVMLIVMLLMVVFTAACSNNGAQSSNNGAQASSTNSSSTQSNSQTADDKPSGQPVKISFFASPSALVADLNTNKFTQYVENEFNMKIDWMTVPQSDISTKQSLLMASGDYPEVFWNGSFDTSDILKYSQQGILVPLNDLIKEYAPNIQEALDTIPGIKEISTAPDGNIYGLPQYNYCLHCYYAAKLWLNTKLLDEYGLQMPTTPEEFEHVLQVFKDKQGKDFIPLTGSTDGWHSNPVVFLMNAFAYDNDDNYFDVEDGKVSFSPSSPEWRKGLEYIHELYAKGLIDPQFLSQKDDVLKRNLAQNKVGVFAAGGSNNELEGGDMHPDFQYWRTVPPLKGPDGLQEAAFFGNQPTSLTFVMTKKSTKEQQIAMMKFLNFVWSPLGTEMLQFGPEGEYWKKAQPGELGLNGQQSLYTDKGDSKTGFYSGGTKQNEGWDAMGPMYGSELLRNLSIVAVPPLQPGGSQTTLHLETLLNYVGHQPAQVYPGVVWVPVDQVQQYAVYKTNIKKYVDEWTASFIAGNKSLDKDWDAYIKGLDNLGLNDYLKMSQDSMGKPFDTSAFKPDQDALNYLLSLK</sequence>
<evidence type="ECO:0000313" key="4">
    <source>
        <dbReference type="EMBL" id="MBB6732749.1"/>
    </source>
</evidence>
<keyword evidence="1 3" id="KW-0732">Signal</keyword>
<dbReference type="RefSeq" id="WP_185130406.1">
    <property type="nucleotide sequence ID" value="NZ_JACJVO010000021.1"/>
</dbReference>
<dbReference type="Proteomes" id="UP000564644">
    <property type="component" value="Unassembled WGS sequence"/>
</dbReference>
<evidence type="ECO:0000256" key="3">
    <source>
        <dbReference type="SAM" id="SignalP"/>
    </source>
</evidence>
<dbReference type="PROSITE" id="PS51257">
    <property type="entry name" value="PROKAR_LIPOPROTEIN"/>
    <property type="match status" value="1"/>
</dbReference>
<feature type="region of interest" description="Disordered" evidence="2">
    <location>
        <begin position="30"/>
        <end position="60"/>
    </location>
</feature>
<keyword evidence="5" id="KW-1185">Reference proteome</keyword>
<dbReference type="EMBL" id="JACJVO010000021">
    <property type="protein sequence ID" value="MBB6732749.1"/>
    <property type="molecule type" value="Genomic_DNA"/>
</dbReference>
<dbReference type="SUPFAM" id="SSF53850">
    <property type="entry name" value="Periplasmic binding protein-like II"/>
    <property type="match status" value="1"/>
</dbReference>
<protein>
    <submittedName>
        <fullName evidence="4">Extracellular solute-binding protein</fullName>
    </submittedName>
</protein>
<accession>A0A7X0SPQ8</accession>
<evidence type="ECO:0000313" key="5">
    <source>
        <dbReference type="Proteomes" id="UP000564644"/>
    </source>
</evidence>
<dbReference type="PANTHER" id="PTHR43649">
    <property type="entry name" value="ARABINOSE-BINDING PROTEIN-RELATED"/>
    <property type="match status" value="1"/>
</dbReference>
<organism evidence="4 5">
    <name type="scientific">Cohnella zeiphila</name>
    <dbReference type="NCBI Taxonomy" id="2761120"/>
    <lineage>
        <taxon>Bacteria</taxon>
        <taxon>Bacillati</taxon>
        <taxon>Bacillota</taxon>
        <taxon>Bacilli</taxon>
        <taxon>Bacillales</taxon>
        <taxon>Paenibacillaceae</taxon>
        <taxon>Cohnella</taxon>
    </lineage>
</organism>
<feature type="chain" id="PRO_5038678198" evidence="3">
    <location>
        <begin position="26"/>
        <end position="579"/>
    </location>
</feature>
<feature type="compositionally biased region" description="Low complexity" evidence="2">
    <location>
        <begin position="30"/>
        <end position="52"/>
    </location>
</feature>
<dbReference type="Gene3D" id="3.40.190.10">
    <property type="entry name" value="Periplasmic binding protein-like II"/>
    <property type="match status" value="2"/>
</dbReference>
<dbReference type="PANTHER" id="PTHR43649:SF33">
    <property type="entry name" value="POLYGALACTURONAN_RHAMNOGALACTURONAN-BINDING PROTEIN YTCQ"/>
    <property type="match status" value="1"/>
</dbReference>
<evidence type="ECO:0000256" key="1">
    <source>
        <dbReference type="ARBA" id="ARBA00022729"/>
    </source>
</evidence>
<gene>
    <name evidence="4" type="ORF">H7C18_17665</name>
</gene>
<dbReference type="AlphaFoldDB" id="A0A7X0SPQ8"/>
<reference evidence="4 5" key="1">
    <citation type="submission" date="2020-08" db="EMBL/GenBank/DDBJ databases">
        <title>Cohnella phylogeny.</title>
        <authorList>
            <person name="Dunlap C."/>
        </authorList>
    </citation>
    <scope>NUCLEOTIDE SEQUENCE [LARGE SCALE GENOMIC DNA]</scope>
    <source>
        <strain evidence="4 5">CBP 2801</strain>
    </source>
</reference>
<dbReference type="InterPro" id="IPR050490">
    <property type="entry name" value="Bact_solute-bd_prot1"/>
</dbReference>
<evidence type="ECO:0000256" key="2">
    <source>
        <dbReference type="SAM" id="MobiDB-lite"/>
    </source>
</evidence>
<name>A0A7X0SPQ8_9BACL</name>
<feature type="signal peptide" evidence="3">
    <location>
        <begin position="1"/>
        <end position="25"/>
    </location>
</feature>
<comment type="caution">
    <text evidence="4">The sequence shown here is derived from an EMBL/GenBank/DDBJ whole genome shotgun (WGS) entry which is preliminary data.</text>
</comment>
<proteinExistence type="predicted"/>